<feature type="transmembrane region" description="Helical" evidence="2">
    <location>
        <begin position="31"/>
        <end position="47"/>
    </location>
</feature>
<feature type="transmembrane region" description="Helical" evidence="2">
    <location>
        <begin position="53"/>
        <end position="71"/>
    </location>
</feature>
<dbReference type="Proteomes" id="UP000290649">
    <property type="component" value="Unassembled WGS sequence"/>
</dbReference>
<feature type="transmembrane region" description="Helical" evidence="2">
    <location>
        <begin position="6"/>
        <end position="24"/>
    </location>
</feature>
<evidence type="ECO:0000256" key="1">
    <source>
        <dbReference type="SAM" id="Coils"/>
    </source>
</evidence>
<feature type="coiled-coil region" evidence="1">
    <location>
        <begin position="147"/>
        <end position="181"/>
    </location>
</feature>
<keyword evidence="4" id="KW-1185">Reference proteome</keyword>
<comment type="caution">
    <text evidence="3">The sequence shown here is derived from an EMBL/GenBank/DDBJ whole genome shotgun (WGS) entry which is preliminary data.</text>
</comment>
<dbReference type="OrthoDB" id="2697527at2"/>
<keyword evidence="2" id="KW-0472">Membrane</keyword>
<evidence type="ECO:0000256" key="2">
    <source>
        <dbReference type="SAM" id="Phobius"/>
    </source>
</evidence>
<accession>A0A4Q0VQF3</accession>
<dbReference type="AlphaFoldDB" id="A0A4Q0VQF3"/>
<protein>
    <submittedName>
        <fullName evidence="3">Uncharacterized protein</fullName>
    </submittedName>
</protein>
<evidence type="ECO:0000313" key="4">
    <source>
        <dbReference type="Proteomes" id="UP000290649"/>
    </source>
</evidence>
<reference evidence="3 4" key="1">
    <citation type="journal article" date="2019" name="Int. J. Syst. Evol. Microbiol.">
        <title>Anaerobacillus alkaliphilus sp. nov., a novel alkaliphilic and moderately halophilic bacterium.</title>
        <authorList>
            <person name="Borsodi A.K."/>
            <person name="Aszalos J.M."/>
            <person name="Bihari P."/>
            <person name="Nagy I."/>
            <person name="Schumann P."/>
            <person name="Sproer C."/>
            <person name="Kovacs A.L."/>
            <person name="Boka K."/>
            <person name="Dobosy P."/>
            <person name="Ovari M."/>
            <person name="Szili-Kovacs T."/>
            <person name="Toth E."/>
        </authorList>
    </citation>
    <scope>NUCLEOTIDE SEQUENCE [LARGE SCALE GENOMIC DNA]</scope>
    <source>
        <strain evidence="3 4">B16-10</strain>
    </source>
</reference>
<organism evidence="3 4">
    <name type="scientific">Anaerobacillus alkaliphilus</name>
    <dbReference type="NCBI Taxonomy" id="1548597"/>
    <lineage>
        <taxon>Bacteria</taxon>
        <taxon>Bacillati</taxon>
        <taxon>Bacillota</taxon>
        <taxon>Bacilli</taxon>
        <taxon>Bacillales</taxon>
        <taxon>Bacillaceae</taxon>
        <taxon>Anaerobacillus</taxon>
    </lineage>
</organism>
<proteinExistence type="predicted"/>
<sequence>MEYVILTLIGGGILFLVFYFLPLGQGLLQKTIYVISAIIFSNLFIVSRKIFDLWQAVLILLLVLFLVTYIFTKKQVFAISSTKPEDDRSSEEGFVQSDVVDETVIIQPFVDENPQVENLEDEKLSTLQGESLPVKAYLENLIDEGQVKETNELLENNQIDIVGLQEQIEENDQLLEEIEIRNFNETKDEAEILHEDQLTLIEDDTNQSDDEQSYEFLEARMDVFAQLEDEVSEETETNGPFEVEAKVSNSNENLEEFPVDEQEDGNIRPFTIVDDLELDVLLAEVAATTELSDIEDLVEDFTVPLVKDEVYSLTTSGEDELVETVPYETDFFVDEIQVEEVIRKVEHSQKQLNRKLQETLLDQLAWYKTRVPATEYESLIQEHLHEDLNDLDYYTFASLLRDYYIESKQYQKLALLLMGLNERFSDKPIIQAEILFFLEKFYDKL</sequence>
<name>A0A4Q0VQF3_9BACI</name>
<keyword evidence="2" id="KW-1133">Transmembrane helix</keyword>
<keyword evidence="2" id="KW-0812">Transmembrane</keyword>
<dbReference type="EMBL" id="QOUX01000046">
    <property type="protein sequence ID" value="RXI98419.1"/>
    <property type="molecule type" value="Genomic_DNA"/>
</dbReference>
<evidence type="ECO:0000313" key="3">
    <source>
        <dbReference type="EMBL" id="RXI98419.1"/>
    </source>
</evidence>
<keyword evidence="1" id="KW-0175">Coiled coil</keyword>
<dbReference type="RefSeq" id="WP_129079776.1">
    <property type="nucleotide sequence ID" value="NZ_QOUX01000046.1"/>
</dbReference>
<gene>
    <name evidence="3" type="ORF">DS745_19025</name>
</gene>